<dbReference type="SUPFAM" id="SSF90112">
    <property type="entry name" value="Neurotransmitter-gated ion-channel transmembrane pore"/>
    <property type="match status" value="1"/>
</dbReference>
<evidence type="ECO:0000256" key="6">
    <source>
        <dbReference type="SAM" id="MobiDB-lite"/>
    </source>
</evidence>
<feature type="domain" description="Neurotransmitter-gated ion-channel transmembrane" evidence="8">
    <location>
        <begin position="231"/>
        <end position="469"/>
    </location>
</feature>
<dbReference type="FunFam" id="2.70.170.10:FF:000028">
    <property type="entry name" value="AcetylCholine Receptor"/>
    <property type="match status" value="1"/>
</dbReference>
<proteinExistence type="inferred from homology"/>
<feature type="domain" description="Neurotransmitter-gated ion-channel ligand-binding" evidence="7">
    <location>
        <begin position="38"/>
        <end position="228"/>
    </location>
</feature>
<keyword evidence="5" id="KW-0813">Transport</keyword>
<dbReference type="GO" id="GO:0016020">
    <property type="term" value="C:membrane"/>
    <property type="evidence" value="ECO:0007669"/>
    <property type="project" value="UniProtKB-SubCell"/>
</dbReference>
<evidence type="ECO:0000256" key="1">
    <source>
        <dbReference type="ARBA" id="ARBA00004141"/>
    </source>
</evidence>
<reference evidence="9" key="1">
    <citation type="submission" date="2023-11" db="EMBL/GenBank/DDBJ databases">
        <title>Genome assemblies of two species of porcelain crab, Petrolisthes cinctipes and Petrolisthes manimaculis (Anomura: Porcellanidae).</title>
        <authorList>
            <person name="Angst P."/>
        </authorList>
    </citation>
    <scope>NUCLEOTIDE SEQUENCE</scope>
    <source>
        <strain evidence="9">PB745_02</strain>
        <tissue evidence="9">Gill</tissue>
    </source>
</reference>
<dbReference type="Gene3D" id="2.70.170.10">
    <property type="entry name" value="Neurotransmitter-gated ion-channel ligand-binding domain"/>
    <property type="match status" value="1"/>
</dbReference>
<gene>
    <name evidence="9" type="ORF">Pmani_007854</name>
</gene>
<evidence type="ECO:0000256" key="5">
    <source>
        <dbReference type="RuleBase" id="RU000687"/>
    </source>
</evidence>
<feature type="transmembrane region" description="Helical" evidence="5">
    <location>
        <begin position="245"/>
        <end position="263"/>
    </location>
</feature>
<keyword evidence="5" id="KW-0407">Ion channel</keyword>
<feature type="compositionally biased region" description="Basic and acidic residues" evidence="6">
    <location>
        <begin position="661"/>
        <end position="713"/>
    </location>
</feature>
<dbReference type="PANTHER" id="PTHR18945">
    <property type="entry name" value="NEUROTRANSMITTER GATED ION CHANNEL"/>
    <property type="match status" value="1"/>
</dbReference>
<dbReference type="SUPFAM" id="SSF63712">
    <property type="entry name" value="Nicotinic receptor ligand binding domain-like"/>
    <property type="match status" value="1"/>
</dbReference>
<organism evidence="9 10">
    <name type="scientific">Petrolisthes manimaculis</name>
    <dbReference type="NCBI Taxonomy" id="1843537"/>
    <lineage>
        <taxon>Eukaryota</taxon>
        <taxon>Metazoa</taxon>
        <taxon>Ecdysozoa</taxon>
        <taxon>Arthropoda</taxon>
        <taxon>Crustacea</taxon>
        <taxon>Multicrustacea</taxon>
        <taxon>Malacostraca</taxon>
        <taxon>Eumalacostraca</taxon>
        <taxon>Eucarida</taxon>
        <taxon>Decapoda</taxon>
        <taxon>Pleocyemata</taxon>
        <taxon>Anomura</taxon>
        <taxon>Galatheoidea</taxon>
        <taxon>Porcellanidae</taxon>
        <taxon>Petrolisthes</taxon>
    </lineage>
</organism>
<dbReference type="InterPro" id="IPR006202">
    <property type="entry name" value="Neur_chan_lig-bd"/>
</dbReference>
<comment type="similarity">
    <text evidence="5">Belongs to the ligand-gated ion channel (TC 1.A.9) family.</text>
</comment>
<dbReference type="PRINTS" id="PR00252">
    <property type="entry name" value="NRIONCHANNEL"/>
</dbReference>
<keyword evidence="4 5" id="KW-0472">Membrane</keyword>
<keyword evidence="10" id="KW-1185">Reference proteome</keyword>
<comment type="caution">
    <text evidence="5">Lacks conserved residue(s) required for the propagation of feature annotation.</text>
</comment>
<evidence type="ECO:0000259" key="7">
    <source>
        <dbReference type="Pfam" id="PF02931"/>
    </source>
</evidence>
<keyword evidence="5" id="KW-0406">Ion transport</keyword>
<feature type="transmembrane region" description="Helical" evidence="5">
    <location>
        <begin position="454"/>
        <end position="475"/>
    </location>
</feature>
<dbReference type="InterPro" id="IPR036719">
    <property type="entry name" value="Neuro-gated_channel_TM_sf"/>
</dbReference>
<dbReference type="GO" id="GO:0005230">
    <property type="term" value="F:extracellular ligand-gated monoatomic ion channel activity"/>
    <property type="evidence" value="ECO:0007669"/>
    <property type="project" value="InterPro"/>
</dbReference>
<evidence type="ECO:0000256" key="2">
    <source>
        <dbReference type="ARBA" id="ARBA00022692"/>
    </source>
</evidence>
<keyword evidence="3 5" id="KW-1133">Transmembrane helix</keyword>
<dbReference type="InterPro" id="IPR036734">
    <property type="entry name" value="Neur_chan_lig-bd_sf"/>
</dbReference>
<evidence type="ECO:0000259" key="8">
    <source>
        <dbReference type="Pfam" id="PF02932"/>
    </source>
</evidence>
<evidence type="ECO:0000313" key="9">
    <source>
        <dbReference type="EMBL" id="KAK4321334.1"/>
    </source>
</evidence>
<dbReference type="AlphaFoldDB" id="A0AAE1UKB3"/>
<dbReference type="InterPro" id="IPR018000">
    <property type="entry name" value="Neurotransmitter_ion_chnl_CS"/>
</dbReference>
<evidence type="ECO:0000256" key="3">
    <source>
        <dbReference type="ARBA" id="ARBA00022989"/>
    </source>
</evidence>
<evidence type="ECO:0000256" key="4">
    <source>
        <dbReference type="ARBA" id="ARBA00023136"/>
    </source>
</evidence>
<dbReference type="Pfam" id="PF02931">
    <property type="entry name" value="Neur_chan_LBD"/>
    <property type="match status" value="1"/>
</dbReference>
<name>A0AAE1UKB3_9EUCA</name>
<comment type="caution">
    <text evidence="9">The sequence shown here is derived from an EMBL/GenBank/DDBJ whole genome shotgun (WGS) entry which is preliminary data.</text>
</comment>
<dbReference type="EMBL" id="JAWZYT010000599">
    <property type="protein sequence ID" value="KAK4321334.1"/>
    <property type="molecule type" value="Genomic_DNA"/>
</dbReference>
<dbReference type="CDD" id="cd19051">
    <property type="entry name" value="LGIC_TM_cation"/>
    <property type="match status" value="1"/>
</dbReference>
<dbReference type="GO" id="GO:0004888">
    <property type="term" value="F:transmembrane signaling receptor activity"/>
    <property type="evidence" value="ECO:0007669"/>
    <property type="project" value="InterPro"/>
</dbReference>
<feature type="region of interest" description="Disordered" evidence="6">
    <location>
        <begin position="635"/>
        <end position="713"/>
    </location>
</feature>
<feature type="compositionally biased region" description="Polar residues" evidence="6">
    <location>
        <begin position="635"/>
        <end position="646"/>
    </location>
</feature>
<dbReference type="CDD" id="cd18997">
    <property type="entry name" value="LGIC_ECD_nAChR"/>
    <property type="match status" value="1"/>
</dbReference>
<feature type="transmembrane region" description="Helical" evidence="5">
    <location>
        <begin position="275"/>
        <end position="301"/>
    </location>
</feature>
<dbReference type="InterPro" id="IPR006201">
    <property type="entry name" value="Neur_channel"/>
</dbReference>
<accession>A0AAE1UKB3</accession>
<dbReference type="Proteomes" id="UP001292094">
    <property type="component" value="Unassembled WGS sequence"/>
</dbReference>
<protein>
    <submittedName>
        <fullName evidence="9">Uncharacterized protein</fullName>
    </submittedName>
</protein>
<comment type="subcellular location">
    <subcellularLocation>
        <location evidence="1">Membrane</location>
        <topology evidence="1">Multi-pass membrane protein</topology>
    </subcellularLocation>
</comment>
<sequence>MKGASTGGGGDLEDLLRSYFNKDDDGHSKEANRTKNEHDLFNVLFKTYNKHVRPISVAGAITKVFFELSLFNILIVDTKRQAITTNSEIIMKWQDDYLFWDPKEYGGINRVRVPYYDIWSPDIILQNTAAPNYEGGIINTNAIISYNGEVELTSHAVLDSICIMDVQWYPFDQQTCNLVFASWTFDVKQIKLLKGPADLSKYSQNPEFFLEDFYMELTEVHNPCCEDLISTLMVFSLPAESGEKVGLGINSMLAMMVFLMAMTENLPPTEKLPLAGVYYGACITMITLNITLSVTVLNLNVMGMRGYQVPMLIRNGTLFVARVILVRIPRLVRESWNIGEDNHIIEPEDPDEIPDDVVDVDGSVIRVFTVQPQKIQPDITTEPKKSKVEDVVNSLNEAIDYGDLKDPFQRRAVRALEAISGILTREEISTDKSETKRTLVEEWKFVSRVMDRTLFLIFTSSAVIFNITLLTSSPFRESFNYCPLDNVEECEDLTSEEIFSLTAHAAASAHFDGGHDEGGGGGGGHDAPPSSHLKEDSNTLFSTHHQTNENSQGGQPEEEIYEAIPGPLYKGFEGLGLLIPGSPEALRLQAERDPFVALPGPAYEGTEGHGLLVPGSPEAERLLGGHDPLVTLQQSTRLHDNNNNPSKETHKHTPKEDEEQETRKENEEEKQTQEVKEKTDTQQKEEKREARKEEAQNETRKEESKERQAADPA</sequence>
<dbReference type="InterPro" id="IPR006029">
    <property type="entry name" value="Neurotrans-gated_channel_TM"/>
</dbReference>
<dbReference type="PROSITE" id="PS00236">
    <property type="entry name" value="NEUROTR_ION_CHANNEL"/>
    <property type="match status" value="1"/>
</dbReference>
<feature type="region of interest" description="Disordered" evidence="6">
    <location>
        <begin position="510"/>
        <end position="537"/>
    </location>
</feature>
<evidence type="ECO:0000313" key="10">
    <source>
        <dbReference type="Proteomes" id="UP001292094"/>
    </source>
</evidence>
<keyword evidence="2 5" id="KW-0812">Transmembrane</keyword>
<dbReference type="Pfam" id="PF02932">
    <property type="entry name" value="Neur_chan_memb"/>
    <property type="match status" value="1"/>
</dbReference>